<keyword evidence="4" id="KW-1185">Reference proteome</keyword>
<name>A0A8H4QN22_9AGAR</name>
<proteinExistence type="predicted"/>
<evidence type="ECO:0000313" key="3">
    <source>
        <dbReference type="EMBL" id="KAF4613833.1"/>
    </source>
</evidence>
<accession>A0A8H4QN22</accession>
<protein>
    <submittedName>
        <fullName evidence="3">Uncharacterized protein</fullName>
    </submittedName>
</protein>
<comment type="caution">
    <text evidence="3">The sequence shown here is derived from an EMBL/GenBank/DDBJ whole genome shotgun (WGS) entry which is preliminary data.</text>
</comment>
<feature type="region of interest" description="Disordered" evidence="1">
    <location>
        <begin position="45"/>
        <end position="68"/>
    </location>
</feature>
<dbReference type="EMBL" id="JAACJL010000045">
    <property type="protein sequence ID" value="KAF4613833.1"/>
    <property type="molecule type" value="Genomic_DNA"/>
</dbReference>
<feature type="chain" id="PRO_5034292832" evidence="2">
    <location>
        <begin position="23"/>
        <end position="329"/>
    </location>
</feature>
<dbReference type="AlphaFoldDB" id="A0A8H4QN22"/>
<evidence type="ECO:0000256" key="1">
    <source>
        <dbReference type="SAM" id="MobiDB-lite"/>
    </source>
</evidence>
<keyword evidence="2" id="KW-0732">Signal</keyword>
<gene>
    <name evidence="3" type="ORF">D9613_007988</name>
</gene>
<reference evidence="3 4" key="1">
    <citation type="submission" date="2019-12" db="EMBL/GenBank/DDBJ databases">
        <authorList>
            <person name="Floudas D."/>
            <person name="Bentzer J."/>
            <person name="Ahren D."/>
            <person name="Johansson T."/>
            <person name="Persson P."/>
            <person name="Tunlid A."/>
        </authorList>
    </citation>
    <scope>NUCLEOTIDE SEQUENCE [LARGE SCALE GENOMIC DNA]</scope>
    <source>
        <strain evidence="3 4">CBS 102.39</strain>
    </source>
</reference>
<organism evidence="3 4">
    <name type="scientific">Agrocybe pediades</name>
    <dbReference type="NCBI Taxonomy" id="84607"/>
    <lineage>
        <taxon>Eukaryota</taxon>
        <taxon>Fungi</taxon>
        <taxon>Dikarya</taxon>
        <taxon>Basidiomycota</taxon>
        <taxon>Agaricomycotina</taxon>
        <taxon>Agaricomycetes</taxon>
        <taxon>Agaricomycetidae</taxon>
        <taxon>Agaricales</taxon>
        <taxon>Agaricineae</taxon>
        <taxon>Strophariaceae</taxon>
        <taxon>Agrocybe</taxon>
    </lineage>
</organism>
<sequence length="329" mass="34568">MRSSYLFFVVSSIAYYLPVATSASVPLMKIKGMVRRSASLGNGSVPFANSSGKGNPGSSSQTGGVHSNTAGDVDPVPFECEVNIESADASLTFSPDFPNQLQFVSWVGAGDVFCDLPMTSISLTITASNTLGESSLIADAVPCDECSELDAESTNYFCQQAEFDGTCSGDWSVSYEAVIEAPVGSEFDFATGSCVPAGPILTCAESAVLGTARPYENANLPDGYVDNIQLSPTAIANIRATHFRGGAKVDSTKGLFDPTTTDAQLEDIFEKGLLSSNGWTETELLDWQKVFVYPGIVGVDNKGNITSTVTLRITRSGGVVSTMFPGSPS</sequence>
<feature type="compositionally biased region" description="Low complexity" evidence="1">
    <location>
        <begin position="49"/>
        <end position="60"/>
    </location>
</feature>
<evidence type="ECO:0000256" key="2">
    <source>
        <dbReference type="SAM" id="SignalP"/>
    </source>
</evidence>
<feature type="signal peptide" evidence="2">
    <location>
        <begin position="1"/>
        <end position="22"/>
    </location>
</feature>
<dbReference type="Proteomes" id="UP000521872">
    <property type="component" value="Unassembled WGS sequence"/>
</dbReference>
<evidence type="ECO:0000313" key="4">
    <source>
        <dbReference type="Proteomes" id="UP000521872"/>
    </source>
</evidence>